<protein>
    <submittedName>
        <fullName evidence="1">Uncharacterized protein</fullName>
    </submittedName>
</protein>
<reference evidence="2" key="1">
    <citation type="submission" date="2023-07" db="EMBL/GenBank/DDBJ databases">
        <title>30 novel species of actinomycetes from the DSMZ collection.</title>
        <authorList>
            <person name="Nouioui I."/>
        </authorList>
    </citation>
    <scope>NUCLEOTIDE SEQUENCE [LARGE SCALE GENOMIC DNA]</scope>
    <source>
        <strain evidence="2">DSM 45834</strain>
    </source>
</reference>
<evidence type="ECO:0000313" key="2">
    <source>
        <dbReference type="Proteomes" id="UP001183202"/>
    </source>
</evidence>
<name>A0ABU2N864_9PSEU</name>
<dbReference type="Proteomes" id="UP001183202">
    <property type="component" value="Unassembled WGS sequence"/>
</dbReference>
<accession>A0ABU2N864</accession>
<comment type="caution">
    <text evidence="1">The sequence shown here is derived from an EMBL/GenBank/DDBJ whole genome shotgun (WGS) entry which is preliminary data.</text>
</comment>
<organism evidence="1 2">
    <name type="scientific">Pseudonocardia charpentierae</name>
    <dbReference type="NCBI Taxonomy" id="3075545"/>
    <lineage>
        <taxon>Bacteria</taxon>
        <taxon>Bacillati</taxon>
        <taxon>Actinomycetota</taxon>
        <taxon>Actinomycetes</taxon>
        <taxon>Pseudonocardiales</taxon>
        <taxon>Pseudonocardiaceae</taxon>
        <taxon>Pseudonocardia</taxon>
    </lineage>
</organism>
<dbReference type="RefSeq" id="WP_311554749.1">
    <property type="nucleotide sequence ID" value="NZ_JAVREJ010000002.1"/>
</dbReference>
<sequence>MRTECRRRVVFSALLAVALLGALAFMASVLLDDTFWRTVTQIVGLTASAATATSLVVTVRRWGADDDFWWPDVDQQSGR</sequence>
<keyword evidence="2" id="KW-1185">Reference proteome</keyword>
<proteinExistence type="predicted"/>
<evidence type="ECO:0000313" key="1">
    <source>
        <dbReference type="EMBL" id="MDT0348819.1"/>
    </source>
</evidence>
<gene>
    <name evidence="1" type="ORF">RM445_04700</name>
</gene>
<dbReference type="EMBL" id="JAVREJ010000002">
    <property type="protein sequence ID" value="MDT0348819.1"/>
    <property type="molecule type" value="Genomic_DNA"/>
</dbReference>